<feature type="transmembrane region" description="Helical" evidence="1">
    <location>
        <begin position="302"/>
        <end position="330"/>
    </location>
</feature>
<feature type="transmembrane region" description="Helical" evidence="1">
    <location>
        <begin position="336"/>
        <end position="354"/>
    </location>
</feature>
<proteinExistence type="predicted"/>
<evidence type="ECO:0000313" key="3">
    <source>
        <dbReference type="EMBL" id="SFO14332.1"/>
    </source>
</evidence>
<protein>
    <recommendedName>
        <fullName evidence="2">DUF4401 domain-containing protein</fullName>
    </recommendedName>
</protein>
<dbReference type="AlphaFoldDB" id="A0A1I5ES43"/>
<feature type="transmembrane region" description="Helical" evidence="1">
    <location>
        <begin position="175"/>
        <end position="193"/>
    </location>
</feature>
<name>A0A1I5ES43_9HYPH</name>
<organism evidence="3 4">
    <name type="scientific">Cohaesibacter marisflavi</name>
    <dbReference type="NCBI Taxonomy" id="655353"/>
    <lineage>
        <taxon>Bacteria</taxon>
        <taxon>Pseudomonadati</taxon>
        <taxon>Pseudomonadota</taxon>
        <taxon>Alphaproteobacteria</taxon>
        <taxon>Hyphomicrobiales</taxon>
        <taxon>Cohaesibacteraceae</taxon>
    </lineage>
</organism>
<keyword evidence="4" id="KW-1185">Reference proteome</keyword>
<dbReference type="OrthoDB" id="8445018at2"/>
<feature type="transmembrane region" description="Helical" evidence="1">
    <location>
        <begin position="89"/>
        <end position="105"/>
    </location>
</feature>
<dbReference type="Proteomes" id="UP000199236">
    <property type="component" value="Unassembled WGS sequence"/>
</dbReference>
<feature type="transmembrane region" description="Helical" evidence="1">
    <location>
        <begin position="147"/>
        <end position="168"/>
    </location>
</feature>
<feature type="transmembrane region" description="Helical" evidence="1">
    <location>
        <begin position="117"/>
        <end position="141"/>
    </location>
</feature>
<sequence length="398" mass="43870">MIEGNKGYRFLIDAPQVSQWVSFLQTRGLVHDEDLADIRRDILVIKTREKKEAPLYLRALSAVGAVISGLLLIYLLYLFGLFDLGDMSLSINGLVFIGLSALLHAHGVRKTNLARDFYIQLALTWLQAGKVALVAGLAQIVHDAFGISWFWTVSAILGLIMLLSFLAFPSSIERFVSSFAFLVSLWICLLVDWSDQFELTGFVMMLIAHILALASFLRWPLVRQKLTSLYDALLLSLCLAVGVIQGFVSIGHEAWQDVSEEVKAFLGIGYRWSVEITLSLALIALIVWIAGRKGSLGREPVVASLLGAVALALLSNAGIILAIGLMILGFATHRPGHTLLGLLFALFFGFLYYYNLDLSLLQKSMILIVSGALLLLASGYIYWRGWYRQTGKARGAGT</sequence>
<dbReference type="EMBL" id="FOVR01000003">
    <property type="protein sequence ID" value="SFO14332.1"/>
    <property type="molecule type" value="Genomic_DNA"/>
</dbReference>
<keyword evidence="1" id="KW-1133">Transmembrane helix</keyword>
<feature type="transmembrane region" description="Helical" evidence="1">
    <location>
        <begin position="229"/>
        <end position="250"/>
    </location>
</feature>
<evidence type="ECO:0000259" key="2">
    <source>
        <dbReference type="Pfam" id="PF14351"/>
    </source>
</evidence>
<dbReference type="RefSeq" id="WP_090071012.1">
    <property type="nucleotide sequence ID" value="NZ_FOVR01000003.1"/>
</dbReference>
<feature type="transmembrane region" description="Helical" evidence="1">
    <location>
        <begin position="366"/>
        <end position="383"/>
    </location>
</feature>
<feature type="domain" description="DUF4401" evidence="2">
    <location>
        <begin position="54"/>
        <end position="378"/>
    </location>
</feature>
<keyword evidence="1" id="KW-0812">Transmembrane</keyword>
<feature type="transmembrane region" description="Helical" evidence="1">
    <location>
        <begin position="55"/>
        <end position="77"/>
    </location>
</feature>
<evidence type="ECO:0000256" key="1">
    <source>
        <dbReference type="SAM" id="Phobius"/>
    </source>
</evidence>
<dbReference type="Pfam" id="PF14351">
    <property type="entry name" value="DUF4401"/>
    <property type="match status" value="1"/>
</dbReference>
<accession>A0A1I5ES43</accession>
<gene>
    <name evidence="3" type="ORF">SAMN04488056_103321</name>
</gene>
<dbReference type="InterPro" id="IPR025513">
    <property type="entry name" value="DUF4401"/>
</dbReference>
<reference evidence="3 4" key="1">
    <citation type="submission" date="2016-10" db="EMBL/GenBank/DDBJ databases">
        <authorList>
            <person name="de Groot N.N."/>
        </authorList>
    </citation>
    <scope>NUCLEOTIDE SEQUENCE [LARGE SCALE GENOMIC DNA]</scope>
    <source>
        <strain evidence="3 4">CGMCC 1.9157</strain>
    </source>
</reference>
<feature type="transmembrane region" description="Helical" evidence="1">
    <location>
        <begin position="199"/>
        <end position="217"/>
    </location>
</feature>
<feature type="transmembrane region" description="Helical" evidence="1">
    <location>
        <begin position="270"/>
        <end position="290"/>
    </location>
</feature>
<evidence type="ECO:0000313" key="4">
    <source>
        <dbReference type="Proteomes" id="UP000199236"/>
    </source>
</evidence>
<keyword evidence="1" id="KW-0472">Membrane</keyword>
<dbReference type="STRING" id="655353.SAMN04488056_103321"/>